<organism evidence="4 5">
    <name type="scientific">Acinetobacter haemolyticus</name>
    <dbReference type="NCBI Taxonomy" id="29430"/>
    <lineage>
        <taxon>Bacteria</taxon>
        <taxon>Pseudomonadati</taxon>
        <taxon>Pseudomonadota</taxon>
        <taxon>Gammaproteobacteria</taxon>
        <taxon>Moraxellales</taxon>
        <taxon>Moraxellaceae</taxon>
        <taxon>Acinetobacter</taxon>
    </lineage>
</organism>
<dbReference type="Proteomes" id="UP000670925">
    <property type="component" value="Unassembled WGS sequence"/>
</dbReference>
<feature type="compositionally biased region" description="Low complexity" evidence="1">
    <location>
        <begin position="68"/>
        <end position="87"/>
    </location>
</feature>
<keyword evidence="2" id="KW-1133">Transmembrane helix</keyword>
<evidence type="ECO:0008006" key="6">
    <source>
        <dbReference type="Google" id="ProtNLM"/>
    </source>
</evidence>
<reference evidence="4 5" key="1">
    <citation type="submission" date="2019-03" db="EMBL/GenBank/DDBJ databases">
        <title>Complete genome sequence of two outbreak-associated Acinetobacter haemolyticus strains.</title>
        <authorList>
            <person name="Bai L."/>
            <person name="Zhang S.-C."/>
            <person name="Deng Y."/>
            <person name="Song C.-C."/>
            <person name="Kang G.-B."/>
            <person name="Dong Y."/>
            <person name="Wang Y."/>
            <person name="Gao F."/>
            <person name="Huang H."/>
        </authorList>
    </citation>
    <scope>NUCLEOTIDE SEQUENCE [LARGE SCALE GENOMIC DNA]</scope>
    <source>
        <strain evidence="4 5">TJR01</strain>
    </source>
</reference>
<keyword evidence="2" id="KW-0812">Transmembrane</keyword>
<dbReference type="STRING" id="29430.AHTJS_03185"/>
<protein>
    <recommendedName>
        <fullName evidence="6">DUF4199 domain-containing protein</fullName>
    </recommendedName>
</protein>
<dbReference type="KEGG" id="ahl:AHTJS_03185"/>
<feature type="compositionally biased region" description="Polar residues" evidence="1">
    <location>
        <begin position="44"/>
        <end position="54"/>
    </location>
</feature>
<name>A0A1L6KK75_ACIHA</name>
<dbReference type="RefSeq" id="WP_008942338.1">
    <property type="nucleotide sequence ID" value="NZ_BKQF01000087.1"/>
</dbReference>
<dbReference type="Proteomes" id="UP000294395">
    <property type="component" value="Chromosome"/>
</dbReference>
<feature type="region of interest" description="Disordered" evidence="1">
    <location>
        <begin position="43"/>
        <end position="87"/>
    </location>
</feature>
<reference evidence="3" key="2">
    <citation type="submission" date="2021-03" db="EMBL/GenBank/DDBJ databases">
        <title>Acinetobacter spp. whole-genome sequenced from Terengganu.</title>
        <authorList>
            <person name="Mohd Rani F."/>
        </authorList>
    </citation>
    <scope>NUCLEOTIDE SEQUENCE</scope>
    <source>
        <strain evidence="3">AC1502</strain>
    </source>
</reference>
<evidence type="ECO:0000313" key="4">
    <source>
        <dbReference type="EMBL" id="QBQ15342.1"/>
    </source>
</evidence>
<dbReference type="OrthoDB" id="6712355at2"/>
<dbReference type="AlphaFoldDB" id="A0A1L6KK75"/>
<dbReference type="EMBL" id="CP038009">
    <property type="protein sequence ID" value="QBQ15342.1"/>
    <property type="molecule type" value="Genomic_DNA"/>
</dbReference>
<keyword evidence="2" id="KW-0472">Membrane</keyword>
<feature type="transmembrane region" description="Helical" evidence="2">
    <location>
        <begin position="12"/>
        <end position="35"/>
    </location>
</feature>
<proteinExistence type="predicted"/>
<accession>A0A1L6KK75</accession>
<dbReference type="EMBL" id="JAGFOT010000012">
    <property type="protein sequence ID" value="MBO3658811.1"/>
    <property type="molecule type" value="Genomic_DNA"/>
</dbReference>
<evidence type="ECO:0000313" key="5">
    <source>
        <dbReference type="Proteomes" id="UP000294395"/>
    </source>
</evidence>
<sequence>MSEKLCPETSPWGWKALIITIILSFIFMVIFYLAITNEPDYMPSQKQTSSQQHAFKTAPAMSPEALEAAKSNTATATTATQAESHQH</sequence>
<evidence type="ECO:0000256" key="2">
    <source>
        <dbReference type="SAM" id="Phobius"/>
    </source>
</evidence>
<gene>
    <name evidence="4" type="ORF">AHTJR_03160</name>
    <name evidence="3" type="ORF">J5N55_12080</name>
</gene>
<evidence type="ECO:0000256" key="1">
    <source>
        <dbReference type="SAM" id="MobiDB-lite"/>
    </source>
</evidence>
<evidence type="ECO:0000313" key="3">
    <source>
        <dbReference type="EMBL" id="MBO3658811.1"/>
    </source>
</evidence>